<gene>
    <name evidence="1" type="ORF">MNVM_41950</name>
</gene>
<dbReference type="KEGG" id="mnm:MNVM_41950"/>
<keyword evidence="2" id="KW-1185">Reference proteome</keyword>
<evidence type="ECO:0000313" key="2">
    <source>
        <dbReference type="Proteomes" id="UP000466997"/>
    </source>
</evidence>
<dbReference type="EMBL" id="AP022562">
    <property type="protein sequence ID" value="BBX15114.1"/>
    <property type="molecule type" value="Genomic_DNA"/>
</dbReference>
<evidence type="ECO:0000313" key="1">
    <source>
        <dbReference type="EMBL" id="BBX15114.1"/>
    </source>
</evidence>
<accession>A0A7I7JV46</accession>
<protein>
    <submittedName>
        <fullName evidence="1">Uncharacterized protein</fullName>
    </submittedName>
</protein>
<organism evidence="1 2">
    <name type="scientific">Mycobacterium novum</name>
    <dbReference type="NCBI Taxonomy" id="2492438"/>
    <lineage>
        <taxon>Bacteria</taxon>
        <taxon>Bacillati</taxon>
        <taxon>Actinomycetota</taxon>
        <taxon>Actinomycetes</taxon>
        <taxon>Mycobacteriales</taxon>
        <taxon>Mycobacteriaceae</taxon>
        <taxon>Mycobacterium</taxon>
    </lineage>
</organism>
<name>A0A7I7JV46_9MYCO</name>
<dbReference type="AlphaFoldDB" id="A0A7I7JV46"/>
<sequence length="124" mass="13337">MQAPHRDQGAPGRDRRQRRYAVLRVAAPQRHQEVGDVALAGTCQVVDAAGQQVLAVAAQIPPVGAQGVGGDPPLDRQMIQVALQLPAQRIDRLRRRRHDGFFLAANAVGRSTHSASTGRNVVNP</sequence>
<proteinExistence type="predicted"/>
<reference evidence="1 2" key="1">
    <citation type="journal article" date="2019" name="Emerg. Microbes Infect.">
        <title>Comprehensive subspecies identification of 175 nontuberculous mycobacteria species based on 7547 genomic profiles.</title>
        <authorList>
            <person name="Matsumoto Y."/>
            <person name="Kinjo T."/>
            <person name="Motooka D."/>
            <person name="Nabeya D."/>
            <person name="Jung N."/>
            <person name="Uechi K."/>
            <person name="Horii T."/>
            <person name="Iida T."/>
            <person name="Fujita J."/>
            <person name="Nakamura S."/>
        </authorList>
    </citation>
    <scope>NUCLEOTIDE SEQUENCE [LARGE SCALE GENOMIC DNA]</scope>
    <source>
        <strain evidence="1 2">JCM 6391</strain>
    </source>
</reference>
<dbReference type="Proteomes" id="UP000466997">
    <property type="component" value="Chromosome"/>
</dbReference>